<keyword evidence="3" id="KW-0378">Hydrolase</keyword>
<keyword evidence="3" id="KW-0067">ATP-binding</keyword>
<organism evidence="3 4">
    <name type="scientific">Dendrobium catenatum</name>
    <dbReference type="NCBI Taxonomy" id="906689"/>
    <lineage>
        <taxon>Eukaryota</taxon>
        <taxon>Viridiplantae</taxon>
        <taxon>Streptophyta</taxon>
        <taxon>Embryophyta</taxon>
        <taxon>Tracheophyta</taxon>
        <taxon>Spermatophyta</taxon>
        <taxon>Magnoliopsida</taxon>
        <taxon>Liliopsida</taxon>
        <taxon>Asparagales</taxon>
        <taxon>Orchidaceae</taxon>
        <taxon>Epidendroideae</taxon>
        <taxon>Malaxideae</taxon>
        <taxon>Dendrobiinae</taxon>
        <taxon>Dendrobium</taxon>
    </lineage>
</organism>
<protein>
    <submittedName>
        <fullName evidence="3">Putative pre-mRNA-splicing factor ATP-dependent RNA helicase</fullName>
    </submittedName>
</protein>
<evidence type="ECO:0000256" key="1">
    <source>
        <dbReference type="SAM" id="MobiDB-lite"/>
    </source>
</evidence>
<dbReference type="STRING" id="906689.A0A2I0VZJ6"/>
<name>A0A2I0VZJ6_9ASPA</name>
<dbReference type="Gene3D" id="3.40.50.300">
    <property type="entry name" value="P-loop containing nucleotide triphosphate hydrolases"/>
    <property type="match status" value="1"/>
</dbReference>
<accession>A0A2I0VZJ6</accession>
<dbReference type="GO" id="GO:0004386">
    <property type="term" value="F:helicase activity"/>
    <property type="evidence" value="ECO:0007669"/>
    <property type="project" value="UniProtKB-KW"/>
</dbReference>
<feature type="compositionally biased region" description="Basic and acidic residues" evidence="1">
    <location>
        <begin position="8"/>
        <end position="35"/>
    </location>
</feature>
<dbReference type="Proteomes" id="UP000233837">
    <property type="component" value="Unassembled WGS sequence"/>
</dbReference>
<keyword evidence="3" id="KW-0547">Nucleotide-binding</keyword>
<reference evidence="3 4" key="2">
    <citation type="journal article" date="2017" name="Nature">
        <title>The Apostasia genome and the evolution of orchids.</title>
        <authorList>
            <person name="Zhang G.Q."/>
            <person name="Liu K.W."/>
            <person name="Li Z."/>
            <person name="Lohaus R."/>
            <person name="Hsiao Y.Y."/>
            <person name="Niu S.C."/>
            <person name="Wang J.Y."/>
            <person name="Lin Y.C."/>
            <person name="Xu Q."/>
            <person name="Chen L.J."/>
            <person name="Yoshida K."/>
            <person name="Fujiwara S."/>
            <person name="Wang Z.W."/>
            <person name="Zhang Y.Q."/>
            <person name="Mitsuda N."/>
            <person name="Wang M."/>
            <person name="Liu G.H."/>
            <person name="Pecoraro L."/>
            <person name="Huang H.X."/>
            <person name="Xiao X.J."/>
            <person name="Lin M."/>
            <person name="Wu X.Y."/>
            <person name="Wu W.L."/>
            <person name="Chen Y.Y."/>
            <person name="Chang S.B."/>
            <person name="Sakamoto S."/>
            <person name="Ohme-Takagi M."/>
            <person name="Yagi M."/>
            <person name="Zeng S.J."/>
            <person name="Shen C.Y."/>
            <person name="Yeh C.M."/>
            <person name="Luo Y.B."/>
            <person name="Tsai W.C."/>
            <person name="Van de Peer Y."/>
            <person name="Liu Z.J."/>
        </authorList>
    </citation>
    <scope>NUCLEOTIDE SEQUENCE [LARGE SCALE GENOMIC DNA]</scope>
    <source>
        <tissue evidence="3">The whole plant</tissue>
    </source>
</reference>
<dbReference type="InterPro" id="IPR027417">
    <property type="entry name" value="P-loop_NTPase"/>
</dbReference>
<evidence type="ECO:0000259" key="2">
    <source>
        <dbReference type="Pfam" id="PF04408"/>
    </source>
</evidence>
<sequence>MESGGYVKVERRREKGTMIDKEENHEPGRLQDTKGRGNHQSFTERSLKPEASILLVEDEDKAGGRKKCDPTRYVIDTGYVKQRQYNPSTGMYSLDVVQISSVDDHHALFIKQLYDLHGLESKLISVLAELEELVPESVIDYTPPASIMKSSSMLPFLKFRGESLADALRQLYLIDAIDENGMITHVGRTMAGEETELIPFASWAQSSALFLGQIKDFGLLAEYIFIER</sequence>
<dbReference type="AlphaFoldDB" id="A0A2I0VZJ6"/>
<dbReference type="Pfam" id="PF04408">
    <property type="entry name" value="WHD_HA2"/>
    <property type="match status" value="1"/>
</dbReference>
<dbReference type="EMBL" id="KZ503042">
    <property type="protein sequence ID" value="PKU68833.1"/>
    <property type="molecule type" value="Genomic_DNA"/>
</dbReference>
<feature type="domain" description="Helicase associated" evidence="2">
    <location>
        <begin position="167"/>
        <end position="191"/>
    </location>
</feature>
<reference evidence="3 4" key="1">
    <citation type="journal article" date="2016" name="Sci. Rep.">
        <title>The Dendrobium catenatum Lindl. genome sequence provides insights into polysaccharide synthase, floral development and adaptive evolution.</title>
        <authorList>
            <person name="Zhang G.Q."/>
            <person name="Xu Q."/>
            <person name="Bian C."/>
            <person name="Tsai W.C."/>
            <person name="Yeh C.M."/>
            <person name="Liu K.W."/>
            <person name="Yoshida K."/>
            <person name="Zhang L.S."/>
            <person name="Chang S.B."/>
            <person name="Chen F."/>
            <person name="Shi Y."/>
            <person name="Su Y.Y."/>
            <person name="Zhang Y.Q."/>
            <person name="Chen L.J."/>
            <person name="Yin Y."/>
            <person name="Lin M."/>
            <person name="Huang H."/>
            <person name="Deng H."/>
            <person name="Wang Z.W."/>
            <person name="Zhu S.L."/>
            <person name="Zhao X."/>
            <person name="Deng C."/>
            <person name="Niu S.C."/>
            <person name="Huang J."/>
            <person name="Wang M."/>
            <person name="Liu G.H."/>
            <person name="Yang H.J."/>
            <person name="Xiao X.J."/>
            <person name="Hsiao Y.Y."/>
            <person name="Wu W.L."/>
            <person name="Chen Y.Y."/>
            <person name="Mitsuda N."/>
            <person name="Ohme-Takagi M."/>
            <person name="Luo Y.B."/>
            <person name="Van de Peer Y."/>
            <person name="Liu Z.J."/>
        </authorList>
    </citation>
    <scope>NUCLEOTIDE SEQUENCE [LARGE SCALE GENOMIC DNA]</scope>
    <source>
        <tissue evidence="3">The whole plant</tissue>
    </source>
</reference>
<gene>
    <name evidence="3" type="ORF">MA16_Dca010577</name>
</gene>
<evidence type="ECO:0000313" key="4">
    <source>
        <dbReference type="Proteomes" id="UP000233837"/>
    </source>
</evidence>
<feature type="region of interest" description="Disordered" evidence="1">
    <location>
        <begin position="1"/>
        <end position="46"/>
    </location>
</feature>
<proteinExistence type="predicted"/>
<keyword evidence="3" id="KW-0347">Helicase</keyword>
<keyword evidence="4" id="KW-1185">Reference proteome</keyword>
<evidence type="ECO:0000313" key="3">
    <source>
        <dbReference type="EMBL" id="PKU68833.1"/>
    </source>
</evidence>
<dbReference type="InterPro" id="IPR048333">
    <property type="entry name" value="HA2_WH"/>
</dbReference>